<name>A0A3L6FP54_MAIZE</name>
<keyword evidence="2 4" id="KW-0221">Differentiation</keyword>
<keyword evidence="3 4" id="KW-0287">Flowering</keyword>
<evidence type="ECO:0000256" key="2">
    <source>
        <dbReference type="ARBA" id="ARBA00022782"/>
    </source>
</evidence>
<evidence type="ECO:0000256" key="3">
    <source>
        <dbReference type="ARBA" id="ARBA00023089"/>
    </source>
</evidence>
<dbReference type="InterPro" id="IPR012474">
    <property type="entry name" value="Frigida"/>
</dbReference>
<sequence length="119" mass="13630">MAPWYWARASVPRMLEFAERAPSSSDAVSLPFAATVLQFDRLGEKVMELGFLEKTITGIIEELIKRHKQIDAVHFIQAFRAIPPSPLLKTYIEEFKDTIENNGDATVNCLFSFFYQQTK</sequence>
<dbReference type="PANTHER" id="PTHR31791">
    <property type="entry name" value="FRIGIDA-LIKE PROTEIN 3-RELATED"/>
    <property type="match status" value="1"/>
</dbReference>
<proteinExistence type="inferred from homology"/>
<evidence type="ECO:0000256" key="1">
    <source>
        <dbReference type="ARBA" id="ARBA00008956"/>
    </source>
</evidence>
<protein>
    <recommendedName>
        <fullName evidence="4">FRIGIDA-like protein</fullName>
    </recommendedName>
</protein>
<evidence type="ECO:0000256" key="4">
    <source>
        <dbReference type="RuleBase" id="RU364012"/>
    </source>
</evidence>
<comment type="caution">
    <text evidence="5">The sequence shown here is derived from an EMBL/GenBank/DDBJ whole genome shotgun (WGS) entry which is preliminary data.</text>
</comment>
<evidence type="ECO:0000313" key="5">
    <source>
        <dbReference type="EMBL" id="PWZ36665.1"/>
    </source>
</evidence>
<dbReference type="GO" id="GO:0009908">
    <property type="term" value="P:flower development"/>
    <property type="evidence" value="ECO:0007669"/>
    <property type="project" value="UniProtKB-KW"/>
</dbReference>
<dbReference type="Proteomes" id="UP000251960">
    <property type="component" value="Chromosome 2"/>
</dbReference>
<dbReference type="EMBL" id="NCVQ01000003">
    <property type="protein sequence ID" value="PWZ36665.1"/>
    <property type="molecule type" value="Genomic_DNA"/>
</dbReference>
<reference evidence="5" key="1">
    <citation type="journal article" date="2018" name="Nat. Genet.">
        <title>Extensive intraspecific gene order and gene structural variations between Mo17 and other maize genomes.</title>
        <authorList>
            <person name="Sun S."/>
            <person name="Zhou Y."/>
            <person name="Chen J."/>
            <person name="Shi J."/>
            <person name="Zhao H."/>
            <person name="Zhao H."/>
            <person name="Song W."/>
            <person name="Zhang M."/>
            <person name="Cui Y."/>
            <person name="Dong X."/>
            <person name="Liu H."/>
            <person name="Ma X."/>
            <person name="Jiao Y."/>
            <person name="Wang B."/>
            <person name="Wei X."/>
            <person name="Stein J.C."/>
            <person name="Glaubitz J.C."/>
            <person name="Lu F."/>
            <person name="Yu G."/>
            <person name="Liang C."/>
            <person name="Fengler K."/>
            <person name="Li B."/>
            <person name="Rafalski A."/>
            <person name="Schnable P.S."/>
            <person name="Ware D.H."/>
            <person name="Buckler E.S."/>
            <person name="Lai J."/>
        </authorList>
    </citation>
    <scope>NUCLEOTIDE SEQUENCE [LARGE SCALE GENOMIC DNA]</scope>
    <source>
        <tissue evidence="5">Seedling</tissue>
    </source>
</reference>
<keyword evidence="4" id="KW-0217">Developmental protein</keyword>
<comment type="similarity">
    <text evidence="1 4">Belongs to the Frigida family.</text>
</comment>
<dbReference type="PANTHER" id="PTHR31791:SF41">
    <property type="entry name" value="FRIGIDA-LIKE PROTEIN"/>
    <property type="match status" value="1"/>
</dbReference>
<dbReference type="GO" id="GO:0030154">
    <property type="term" value="P:cell differentiation"/>
    <property type="evidence" value="ECO:0007669"/>
    <property type="project" value="UniProtKB-KW"/>
</dbReference>
<dbReference type="AlphaFoldDB" id="A0A3L6FP54"/>
<gene>
    <name evidence="5" type="ORF">Zm00014a_043220</name>
</gene>
<accession>A0A3L6FP54</accession>
<organism evidence="5">
    <name type="scientific">Zea mays</name>
    <name type="common">Maize</name>
    <dbReference type="NCBI Taxonomy" id="4577"/>
    <lineage>
        <taxon>Eukaryota</taxon>
        <taxon>Viridiplantae</taxon>
        <taxon>Streptophyta</taxon>
        <taxon>Embryophyta</taxon>
        <taxon>Tracheophyta</taxon>
        <taxon>Spermatophyta</taxon>
        <taxon>Magnoliopsida</taxon>
        <taxon>Liliopsida</taxon>
        <taxon>Poales</taxon>
        <taxon>Poaceae</taxon>
        <taxon>PACMAD clade</taxon>
        <taxon>Panicoideae</taxon>
        <taxon>Andropogonodae</taxon>
        <taxon>Andropogoneae</taxon>
        <taxon>Tripsacinae</taxon>
        <taxon>Zea</taxon>
    </lineage>
</organism>
<dbReference type="Pfam" id="PF07899">
    <property type="entry name" value="Frigida"/>
    <property type="match status" value="1"/>
</dbReference>